<protein>
    <submittedName>
        <fullName evidence="7">Circularin A/uberolysin family circular bacteriocin</fullName>
    </submittedName>
</protein>
<evidence type="ECO:0000256" key="3">
    <source>
        <dbReference type="ARBA" id="ARBA00022529"/>
    </source>
</evidence>
<dbReference type="GO" id="GO:0031640">
    <property type="term" value="P:killing of cells of another organism"/>
    <property type="evidence" value="ECO:0007669"/>
    <property type="project" value="UniProtKB-KW"/>
</dbReference>
<evidence type="ECO:0000256" key="1">
    <source>
        <dbReference type="ARBA" id="ARBA00004613"/>
    </source>
</evidence>
<evidence type="ECO:0000313" key="7">
    <source>
        <dbReference type="EMBL" id="PFE13233.1"/>
    </source>
</evidence>
<sequence length="62" mass="6447">MLKISERTAMGAMTVILATSDILTAISLCAAVLGGTGLITAGMVQTAKYLAKNKGKKYAAQW</sequence>
<comment type="caution">
    <text evidence="7">The sequence shown here is derived from an EMBL/GenBank/DDBJ whole genome shotgun (WGS) entry which is preliminary data.</text>
</comment>
<comment type="subcellular location">
    <subcellularLocation>
        <location evidence="1">Secreted</location>
    </subcellularLocation>
</comment>
<keyword evidence="6" id="KW-0812">Transmembrane</keyword>
<dbReference type="Proteomes" id="UP000220032">
    <property type="component" value="Unassembled WGS sequence"/>
</dbReference>
<dbReference type="Pfam" id="PF09221">
    <property type="entry name" value="Bacteriocin_IId"/>
    <property type="match status" value="1"/>
</dbReference>
<evidence type="ECO:0000313" key="8">
    <source>
        <dbReference type="Proteomes" id="UP000220032"/>
    </source>
</evidence>
<dbReference type="GO" id="GO:0005576">
    <property type="term" value="C:extracellular region"/>
    <property type="evidence" value="ECO:0007669"/>
    <property type="project" value="UniProtKB-SubCell"/>
</dbReference>
<gene>
    <name evidence="7" type="ORF">CN307_18185</name>
</gene>
<keyword evidence="3" id="KW-0929">Antimicrobial</keyword>
<name>A0A2A8ZZ65_BACCE</name>
<dbReference type="InterPro" id="IPR020038">
    <property type="entry name" value="Circ_bacteriocin"/>
</dbReference>
<keyword evidence="2" id="KW-0964">Secreted</keyword>
<keyword evidence="6" id="KW-1133">Transmembrane helix</keyword>
<keyword evidence="5" id="KW-0078">Bacteriocin</keyword>
<proteinExistence type="predicted"/>
<keyword evidence="6" id="KW-0472">Membrane</keyword>
<dbReference type="GO" id="GO:0042742">
    <property type="term" value="P:defense response to bacterium"/>
    <property type="evidence" value="ECO:0007669"/>
    <property type="project" value="UniProtKB-KW"/>
</dbReference>
<dbReference type="EMBL" id="NTRR01000028">
    <property type="protein sequence ID" value="PFE13233.1"/>
    <property type="molecule type" value="Genomic_DNA"/>
</dbReference>
<dbReference type="AlphaFoldDB" id="A0A2A8ZZ65"/>
<evidence type="ECO:0000256" key="2">
    <source>
        <dbReference type="ARBA" id="ARBA00022525"/>
    </source>
</evidence>
<dbReference type="InterPro" id="IPR009086">
    <property type="entry name" value="Bacteriocin_AS48"/>
</dbReference>
<organism evidence="7 8">
    <name type="scientific">Bacillus cereus</name>
    <dbReference type="NCBI Taxonomy" id="1396"/>
    <lineage>
        <taxon>Bacteria</taxon>
        <taxon>Bacillati</taxon>
        <taxon>Bacillota</taxon>
        <taxon>Bacilli</taxon>
        <taxon>Bacillales</taxon>
        <taxon>Bacillaceae</taxon>
        <taxon>Bacillus</taxon>
        <taxon>Bacillus cereus group</taxon>
    </lineage>
</organism>
<evidence type="ECO:0000256" key="6">
    <source>
        <dbReference type="SAM" id="Phobius"/>
    </source>
</evidence>
<keyword evidence="4" id="KW-0044">Antibiotic</keyword>
<feature type="transmembrane region" description="Helical" evidence="6">
    <location>
        <begin position="22"/>
        <end position="44"/>
    </location>
</feature>
<evidence type="ECO:0000256" key="4">
    <source>
        <dbReference type="ARBA" id="ARBA00023022"/>
    </source>
</evidence>
<dbReference type="Gene3D" id="1.20.225.10">
    <property type="entry name" value="Bacteriocin AS-48"/>
    <property type="match status" value="1"/>
</dbReference>
<evidence type="ECO:0000256" key="5">
    <source>
        <dbReference type="ARBA" id="ARBA00023048"/>
    </source>
</evidence>
<reference evidence="7 8" key="1">
    <citation type="submission" date="2017-09" db="EMBL/GenBank/DDBJ databases">
        <title>Large-scale bioinformatics analysis of Bacillus genomes uncovers conserved roles of natural products in bacterial physiology.</title>
        <authorList>
            <consortium name="Agbiome Team Llc"/>
            <person name="Bleich R.M."/>
            <person name="Grubbs K.J."/>
            <person name="Santa Maria K.C."/>
            <person name="Allen S.E."/>
            <person name="Farag S."/>
            <person name="Shank E.A."/>
            <person name="Bowers A."/>
        </authorList>
    </citation>
    <scope>NUCLEOTIDE SEQUENCE [LARGE SCALE GENOMIC DNA]</scope>
    <source>
        <strain evidence="7 8">AFS022681</strain>
    </source>
</reference>
<accession>A0A2A8ZZ65</accession>